<comment type="caution">
    <text evidence="8">The sequence shown here is derived from an EMBL/GenBank/DDBJ whole genome shotgun (WGS) entry which is preliminary data.</text>
</comment>
<dbReference type="GO" id="GO:0043386">
    <property type="term" value="P:mycotoxin biosynthetic process"/>
    <property type="evidence" value="ECO:0007669"/>
    <property type="project" value="InterPro"/>
</dbReference>
<evidence type="ECO:0000256" key="7">
    <source>
        <dbReference type="ARBA" id="ARBA00035112"/>
    </source>
</evidence>
<evidence type="ECO:0000313" key="8">
    <source>
        <dbReference type="EMBL" id="KAK0702765.1"/>
    </source>
</evidence>
<proteinExistence type="inferred from homology"/>
<keyword evidence="3" id="KW-1133">Transmembrane helix</keyword>
<dbReference type="GO" id="GO:0016020">
    <property type="term" value="C:membrane"/>
    <property type="evidence" value="ECO:0007669"/>
    <property type="project" value="UniProtKB-SubCell"/>
</dbReference>
<evidence type="ECO:0000256" key="2">
    <source>
        <dbReference type="ARBA" id="ARBA00022692"/>
    </source>
</evidence>
<dbReference type="PANTHER" id="PTHR33365">
    <property type="entry name" value="YALI0B05434P"/>
    <property type="match status" value="1"/>
</dbReference>
<keyword evidence="9" id="KW-1185">Reference proteome</keyword>
<name>A0AA39ZSK1_9PEZI</name>
<comment type="subcellular location">
    <subcellularLocation>
        <location evidence="1">Membrane</location>
        <topology evidence="1">Single-pass membrane protein</topology>
    </subcellularLocation>
</comment>
<evidence type="ECO:0000313" key="9">
    <source>
        <dbReference type="Proteomes" id="UP001172102"/>
    </source>
</evidence>
<keyword evidence="4" id="KW-0843">Virulence</keyword>
<dbReference type="Pfam" id="PF11807">
    <property type="entry name" value="UstYa"/>
    <property type="match status" value="1"/>
</dbReference>
<keyword evidence="6" id="KW-0325">Glycoprotein</keyword>
<organism evidence="8 9">
    <name type="scientific">Lasiosphaeris hirsuta</name>
    <dbReference type="NCBI Taxonomy" id="260670"/>
    <lineage>
        <taxon>Eukaryota</taxon>
        <taxon>Fungi</taxon>
        <taxon>Dikarya</taxon>
        <taxon>Ascomycota</taxon>
        <taxon>Pezizomycotina</taxon>
        <taxon>Sordariomycetes</taxon>
        <taxon>Sordariomycetidae</taxon>
        <taxon>Sordariales</taxon>
        <taxon>Lasiosphaeriaceae</taxon>
        <taxon>Lasiosphaeris</taxon>
    </lineage>
</organism>
<sequence length="259" mass="30275">MFLMSLQPRPLRYTEHIQEQLRNYHLKSVSMPSPLLDDIDVRMSPQRMDATLLNREPPIIYRREPSPEVDKAWMSLYDTRPVPLTREQVMAIGKDPDLSVKIPSEWGHGNDSYFGRIDVFHQLHCLDALRREARWDHYYAHGYPGGFNTTTQIHQLHLSHCVWLLAQKIMCAANTDVYTHIWTDTLDHPFPDFSIEHQCKNFDAITAWQREKALDEEAFVKLRRPEGYPFHAMSHKFKEVHGWFENHPDEGDSGAGEIG</sequence>
<evidence type="ECO:0000256" key="1">
    <source>
        <dbReference type="ARBA" id="ARBA00004167"/>
    </source>
</evidence>
<dbReference type="PANTHER" id="PTHR33365:SF14">
    <property type="entry name" value="TAT PATHWAY SIGNAL SEQUENCE"/>
    <property type="match status" value="1"/>
</dbReference>
<evidence type="ECO:0000256" key="6">
    <source>
        <dbReference type="ARBA" id="ARBA00023180"/>
    </source>
</evidence>
<dbReference type="AlphaFoldDB" id="A0AA39ZSK1"/>
<keyword evidence="5" id="KW-0472">Membrane</keyword>
<evidence type="ECO:0000256" key="4">
    <source>
        <dbReference type="ARBA" id="ARBA00023026"/>
    </source>
</evidence>
<evidence type="ECO:0000256" key="5">
    <source>
        <dbReference type="ARBA" id="ARBA00023136"/>
    </source>
</evidence>
<dbReference type="EMBL" id="JAUKUA010000008">
    <property type="protein sequence ID" value="KAK0702765.1"/>
    <property type="molecule type" value="Genomic_DNA"/>
</dbReference>
<reference evidence="8" key="1">
    <citation type="submission" date="2023-06" db="EMBL/GenBank/DDBJ databases">
        <title>Genome-scale phylogeny and comparative genomics of the fungal order Sordariales.</title>
        <authorList>
            <consortium name="Lawrence Berkeley National Laboratory"/>
            <person name="Hensen N."/>
            <person name="Bonometti L."/>
            <person name="Westerberg I."/>
            <person name="Brannstrom I.O."/>
            <person name="Guillou S."/>
            <person name="Cros-Aarteil S."/>
            <person name="Calhoun S."/>
            <person name="Haridas S."/>
            <person name="Kuo A."/>
            <person name="Mondo S."/>
            <person name="Pangilinan J."/>
            <person name="Riley R."/>
            <person name="Labutti K."/>
            <person name="Andreopoulos B."/>
            <person name="Lipzen A."/>
            <person name="Chen C."/>
            <person name="Yanf M."/>
            <person name="Daum C."/>
            <person name="Ng V."/>
            <person name="Clum A."/>
            <person name="Steindorff A."/>
            <person name="Ohm R."/>
            <person name="Martin F."/>
            <person name="Silar P."/>
            <person name="Natvig D."/>
            <person name="Lalanne C."/>
            <person name="Gautier V."/>
            <person name="Ament-Velasquez S.L."/>
            <person name="Kruys A."/>
            <person name="Hutchinson M.I."/>
            <person name="Powell A.J."/>
            <person name="Barry K."/>
            <person name="Miller A.N."/>
            <person name="Grigoriev I.V."/>
            <person name="Debuchy R."/>
            <person name="Gladieux P."/>
            <person name="Thoren M.H."/>
            <person name="Johannesson H."/>
        </authorList>
    </citation>
    <scope>NUCLEOTIDE SEQUENCE</scope>
    <source>
        <strain evidence="8">SMH4607-1</strain>
    </source>
</reference>
<dbReference type="Proteomes" id="UP001172102">
    <property type="component" value="Unassembled WGS sequence"/>
</dbReference>
<accession>A0AA39ZSK1</accession>
<protein>
    <submittedName>
        <fullName evidence="8">Uncharacterized protein</fullName>
    </submittedName>
</protein>
<dbReference type="InterPro" id="IPR021765">
    <property type="entry name" value="UstYa-like"/>
</dbReference>
<gene>
    <name evidence="8" type="ORF">B0H67DRAFT_650141</name>
</gene>
<comment type="similarity">
    <text evidence="7">Belongs to the ustYa family.</text>
</comment>
<keyword evidence="2" id="KW-0812">Transmembrane</keyword>
<evidence type="ECO:0000256" key="3">
    <source>
        <dbReference type="ARBA" id="ARBA00022989"/>
    </source>
</evidence>